<dbReference type="AlphaFoldDB" id="A0A7S4MWC7"/>
<proteinExistence type="predicted"/>
<protein>
    <recommendedName>
        <fullName evidence="2">Protein kinase domain-containing protein</fullName>
    </recommendedName>
</protein>
<evidence type="ECO:0008006" key="2">
    <source>
        <dbReference type="Google" id="ProtNLM"/>
    </source>
</evidence>
<gene>
    <name evidence="1" type="ORF">OAUR00152_LOCUS20168</name>
</gene>
<reference evidence="1" key="1">
    <citation type="submission" date="2021-01" db="EMBL/GenBank/DDBJ databases">
        <authorList>
            <person name="Corre E."/>
            <person name="Pelletier E."/>
            <person name="Niang G."/>
            <person name="Scheremetjew M."/>
            <person name="Finn R."/>
            <person name="Kale V."/>
            <person name="Holt S."/>
            <person name="Cochrane G."/>
            <person name="Meng A."/>
            <person name="Brown T."/>
            <person name="Cohen L."/>
        </authorList>
    </citation>
    <scope>NUCLEOTIDE SEQUENCE</scope>
    <source>
        <strain evidence="1">Isolate 1302-5</strain>
    </source>
</reference>
<accession>A0A7S4MWC7</accession>
<organism evidence="1">
    <name type="scientific">Odontella aurita</name>
    <dbReference type="NCBI Taxonomy" id="265563"/>
    <lineage>
        <taxon>Eukaryota</taxon>
        <taxon>Sar</taxon>
        <taxon>Stramenopiles</taxon>
        <taxon>Ochrophyta</taxon>
        <taxon>Bacillariophyta</taxon>
        <taxon>Mediophyceae</taxon>
        <taxon>Biddulphiophycidae</taxon>
        <taxon>Eupodiscales</taxon>
        <taxon>Odontellaceae</taxon>
        <taxon>Odontella</taxon>
    </lineage>
</organism>
<name>A0A7S4MWC7_9STRA</name>
<dbReference type="EMBL" id="HBKQ01029598">
    <property type="protein sequence ID" value="CAE2248740.1"/>
    <property type="molecule type" value="Transcribed_RNA"/>
</dbReference>
<evidence type="ECO:0000313" key="1">
    <source>
        <dbReference type="EMBL" id="CAE2248740.1"/>
    </source>
</evidence>
<sequence length="102" mass="11486">MEDRESLIRSDSHAFNIFVEAKNSKKFNDVSQLKSSRSFGPEGKFVFCDFEMALAAPRGRDIRVFNGFLMACAVMHAINGQLDYSKNMIAQLMRCGRATSLL</sequence>